<gene>
    <name evidence="2" type="ORF">BCR44DRAFT_311026</name>
</gene>
<keyword evidence="1" id="KW-0732">Signal</keyword>
<feature type="chain" id="PRO_5012237574" description="Secreted protein" evidence="1">
    <location>
        <begin position="18"/>
        <end position="104"/>
    </location>
</feature>
<comment type="caution">
    <text evidence="2">The sequence shown here is derived from an EMBL/GenBank/DDBJ whole genome shotgun (WGS) entry which is preliminary data.</text>
</comment>
<sequence>MFFFFLFSFLFTFSVLTQSPSPPHPPIRCPSPWPTSPCRLCVAARDLSQTQSVKTCSHSGCQPSHGRPWCSSARRCPLPKSCRTFKCILKSWQAVHVGVYQSSV</sequence>
<dbReference type="EMBL" id="MCFL01000009">
    <property type="protein sequence ID" value="ORZ38316.1"/>
    <property type="molecule type" value="Genomic_DNA"/>
</dbReference>
<proteinExistence type="predicted"/>
<accession>A0A1Y2HUN0</accession>
<dbReference type="Proteomes" id="UP000193411">
    <property type="component" value="Unassembled WGS sequence"/>
</dbReference>
<protein>
    <recommendedName>
        <fullName evidence="4">Secreted protein</fullName>
    </recommendedName>
</protein>
<reference evidence="2 3" key="1">
    <citation type="submission" date="2016-07" db="EMBL/GenBank/DDBJ databases">
        <title>Pervasive Adenine N6-methylation of Active Genes in Fungi.</title>
        <authorList>
            <consortium name="DOE Joint Genome Institute"/>
            <person name="Mondo S.J."/>
            <person name="Dannebaum R.O."/>
            <person name="Kuo R.C."/>
            <person name="Labutti K."/>
            <person name="Haridas S."/>
            <person name="Kuo A."/>
            <person name="Salamov A."/>
            <person name="Ahrendt S.R."/>
            <person name="Lipzen A."/>
            <person name="Sullivan W."/>
            <person name="Andreopoulos W.B."/>
            <person name="Clum A."/>
            <person name="Lindquist E."/>
            <person name="Daum C."/>
            <person name="Ramamoorthy G.K."/>
            <person name="Gryganskyi A."/>
            <person name="Culley D."/>
            <person name="Magnuson J.K."/>
            <person name="James T.Y."/>
            <person name="O'Malley M.A."/>
            <person name="Stajich J.E."/>
            <person name="Spatafora J.W."/>
            <person name="Visel A."/>
            <person name="Grigoriev I.V."/>
        </authorList>
    </citation>
    <scope>NUCLEOTIDE SEQUENCE [LARGE SCALE GENOMIC DNA]</scope>
    <source>
        <strain evidence="2 3">PL171</strain>
    </source>
</reference>
<feature type="signal peptide" evidence="1">
    <location>
        <begin position="1"/>
        <end position="17"/>
    </location>
</feature>
<evidence type="ECO:0000313" key="3">
    <source>
        <dbReference type="Proteomes" id="UP000193411"/>
    </source>
</evidence>
<name>A0A1Y2HUN0_9FUNG</name>
<evidence type="ECO:0000313" key="2">
    <source>
        <dbReference type="EMBL" id="ORZ38316.1"/>
    </source>
</evidence>
<evidence type="ECO:0000256" key="1">
    <source>
        <dbReference type="SAM" id="SignalP"/>
    </source>
</evidence>
<dbReference type="AlphaFoldDB" id="A0A1Y2HUN0"/>
<organism evidence="2 3">
    <name type="scientific">Catenaria anguillulae PL171</name>
    <dbReference type="NCBI Taxonomy" id="765915"/>
    <lineage>
        <taxon>Eukaryota</taxon>
        <taxon>Fungi</taxon>
        <taxon>Fungi incertae sedis</taxon>
        <taxon>Blastocladiomycota</taxon>
        <taxon>Blastocladiomycetes</taxon>
        <taxon>Blastocladiales</taxon>
        <taxon>Catenariaceae</taxon>
        <taxon>Catenaria</taxon>
    </lineage>
</organism>
<evidence type="ECO:0008006" key="4">
    <source>
        <dbReference type="Google" id="ProtNLM"/>
    </source>
</evidence>
<keyword evidence="3" id="KW-1185">Reference proteome</keyword>